<accession>A0AAW0WP66</accession>
<comment type="caution">
    <text evidence="2">The sequence shown here is derived from an EMBL/GenBank/DDBJ whole genome shotgun (WGS) entry which is preliminary data.</text>
</comment>
<dbReference type="InterPro" id="IPR014853">
    <property type="entry name" value="VWF/SSPO/ZAN-like_Cys-rich_dom"/>
</dbReference>
<dbReference type="EMBL" id="JARKIK010000068">
    <property type="protein sequence ID" value="KAK8729248.1"/>
    <property type="molecule type" value="Genomic_DNA"/>
</dbReference>
<reference evidence="2 3" key="1">
    <citation type="journal article" date="2024" name="BMC Genomics">
        <title>Genome assembly of redclaw crayfish (Cherax quadricarinatus) provides insights into its immune adaptation and hypoxia tolerance.</title>
        <authorList>
            <person name="Liu Z."/>
            <person name="Zheng J."/>
            <person name="Li H."/>
            <person name="Fang K."/>
            <person name="Wang S."/>
            <person name="He J."/>
            <person name="Zhou D."/>
            <person name="Weng S."/>
            <person name="Chi M."/>
            <person name="Gu Z."/>
            <person name="He J."/>
            <person name="Li F."/>
            <person name="Wang M."/>
        </authorList>
    </citation>
    <scope>NUCLEOTIDE SEQUENCE [LARGE SCALE GENOMIC DNA]</scope>
    <source>
        <strain evidence="2">ZL_2023a</strain>
    </source>
</reference>
<feature type="non-terminal residue" evidence="2">
    <location>
        <position position="1"/>
    </location>
</feature>
<gene>
    <name evidence="2" type="ORF">OTU49_008708</name>
</gene>
<organism evidence="2 3">
    <name type="scientific">Cherax quadricarinatus</name>
    <name type="common">Australian red claw crayfish</name>
    <dbReference type="NCBI Taxonomy" id="27406"/>
    <lineage>
        <taxon>Eukaryota</taxon>
        <taxon>Metazoa</taxon>
        <taxon>Ecdysozoa</taxon>
        <taxon>Arthropoda</taxon>
        <taxon>Crustacea</taxon>
        <taxon>Multicrustacea</taxon>
        <taxon>Malacostraca</taxon>
        <taxon>Eumalacostraca</taxon>
        <taxon>Eucarida</taxon>
        <taxon>Decapoda</taxon>
        <taxon>Pleocyemata</taxon>
        <taxon>Astacidea</taxon>
        <taxon>Parastacoidea</taxon>
        <taxon>Parastacidae</taxon>
        <taxon>Cherax</taxon>
    </lineage>
</organism>
<dbReference type="Pfam" id="PF08742">
    <property type="entry name" value="C8"/>
    <property type="match status" value="1"/>
</dbReference>
<dbReference type="PANTHER" id="PTHR37860">
    <property type="entry name" value="AGAP008810-PA"/>
    <property type="match status" value="1"/>
</dbReference>
<keyword evidence="3" id="KW-1185">Reference proteome</keyword>
<proteinExistence type="predicted"/>
<evidence type="ECO:0000313" key="3">
    <source>
        <dbReference type="Proteomes" id="UP001445076"/>
    </source>
</evidence>
<dbReference type="InterPro" id="IPR001846">
    <property type="entry name" value="VWF_type-D"/>
</dbReference>
<dbReference type="Pfam" id="PF00094">
    <property type="entry name" value="VWD"/>
    <property type="match status" value="1"/>
</dbReference>
<evidence type="ECO:0000313" key="2">
    <source>
        <dbReference type="EMBL" id="KAK8729248.1"/>
    </source>
</evidence>
<sequence>WTEAIQPSLHAACNLTTSLYEQSLVFLESFVNDLILQLSQLKMILKEKWIHLEDKISTLFTSSALWWMDKMQEVWQQVESPFLAKYSLLSAVEIEFSLDDCVKRSDVSECFQPEASQLSISPASKFLKDVLITVVDMMKSMVENIQNTVAPNMLSVSQALTSYSQKIEAVLRDECWKRIVDKLEVTATLREGASQVVSVVPDFLQMDKYYDHFIYTKDMVLDWIQNSRIIFEGGISQLQQAVHESWQSGALPLTEVLNKIQEAVKHSSTQIETEGIFQFVEKKISELKPKIKTATEETFNILKENLEALQSHSNGDIFFDYINVAAGNVFDRMTSTWEKWSTSERKNLDTLENFIFLLADNIHEILINKNYFLDELYVFDPKISGKIRYNQYLPVPWSSFLEAPQWYYLTNAFQDSSVVDAHRLLMTGVDDVSIGWQALTFSNAFIPPFMATATIAGQHVTTFDSKHYEFLGSCSYLLTKDFVTGDFEVVGVYKAKDGASNLESIVVHGHHIDVTLHVDGSVETNQVGAEVYMEDGYSALKMSDLLVTCSKISQGCSITVTGKYFNRLAGLLGNYNYEPSDDSHGPSGEKAYNVADLARMWAVSPNPCYQANQARQLHDISDAENLPKCFDLFLKSNSQLSGCFHAVDPRPYFMHCVNGQSHPAFTDEALNSPCNAVSSYRTQCWTQGIHLPKLEICLPKTRAMCNISGESVASGWSHIYQRETQGSADIALIVEQSSCIMEKDVRKLFKSLTDQLKKKRISDVRYAVVIMNEDAVSSSAFMNEREVTVHLGTVTNKKLSIAEGNSSTVQSAAAKLKWRPGVSRTVIEISCQPCNEGETITEVLKANDITYHLITKLKIIMAGPSDKKSKEMAQKVYGFDEKLVYMIGDYKDFKGNEGMRMALQEPNGACVMAAQASGGSVFNIYKWNSKKAVQEKKFLSVISQRVTLSANAPECQECHCINENTEAMVVCHKCSASLVFSIPTEKKIVKQNNTIIADIKKNFEEEF</sequence>
<evidence type="ECO:0000259" key="1">
    <source>
        <dbReference type="PROSITE" id="PS51233"/>
    </source>
</evidence>
<dbReference type="PANTHER" id="PTHR37860:SF1">
    <property type="match status" value="1"/>
</dbReference>
<dbReference type="SMART" id="SM00216">
    <property type="entry name" value="VWD"/>
    <property type="match status" value="1"/>
</dbReference>
<protein>
    <recommendedName>
        <fullName evidence="1">VWFD domain-containing protein</fullName>
    </recommendedName>
</protein>
<name>A0AAW0WP66_CHEQU</name>
<dbReference type="AlphaFoldDB" id="A0AAW0WP66"/>
<feature type="domain" description="VWFD" evidence="1">
    <location>
        <begin position="451"/>
        <end position="609"/>
    </location>
</feature>
<dbReference type="PROSITE" id="PS51233">
    <property type="entry name" value="VWFD"/>
    <property type="match status" value="1"/>
</dbReference>
<dbReference type="Proteomes" id="UP001445076">
    <property type="component" value="Unassembled WGS sequence"/>
</dbReference>